<gene>
    <name evidence="14" type="ORF">BI198_00395</name>
</gene>
<dbReference type="Gene3D" id="3.30.1300.30">
    <property type="entry name" value="GSPII I/J protein-like"/>
    <property type="match status" value="1"/>
</dbReference>
<dbReference type="Pfam" id="PF03934">
    <property type="entry name" value="T2SSK"/>
    <property type="match status" value="1"/>
</dbReference>
<evidence type="ECO:0000256" key="9">
    <source>
        <dbReference type="ARBA" id="ARBA00023136"/>
    </source>
</evidence>
<dbReference type="PIRSF" id="PIRSF002786">
    <property type="entry name" value="XcpX"/>
    <property type="match status" value="1"/>
</dbReference>
<feature type="domain" description="T2SS protein K first SAM-like" evidence="13">
    <location>
        <begin position="116"/>
        <end position="230"/>
    </location>
</feature>
<evidence type="ECO:0000256" key="4">
    <source>
        <dbReference type="ARBA" id="ARBA00022475"/>
    </source>
</evidence>
<keyword evidence="15" id="KW-1185">Reference proteome</keyword>
<feature type="transmembrane region" description="Helical" evidence="11">
    <location>
        <begin position="22"/>
        <end position="42"/>
    </location>
</feature>
<keyword evidence="4 10" id="KW-1003">Cell membrane</keyword>
<comment type="similarity">
    <text evidence="2 10">Belongs to the GSP K family.</text>
</comment>
<reference evidence="15" key="1">
    <citation type="submission" date="2016-09" db="EMBL/GenBank/DDBJ databases">
        <authorList>
            <person name="Wan X."/>
            <person name="Hou S."/>
        </authorList>
    </citation>
    <scope>NUCLEOTIDE SEQUENCE [LARGE SCALE GENOMIC DNA]</scope>
    <source>
        <strain evidence="15">KH87</strain>
    </source>
</reference>
<dbReference type="SUPFAM" id="SSF54523">
    <property type="entry name" value="Pili subunits"/>
    <property type="match status" value="1"/>
</dbReference>
<name>A0A1E7Q1V5_9GAMM</name>
<dbReference type="PANTHER" id="PTHR38831:SF1">
    <property type="entry name" value="TYPE II SECRETION SYSTEM PROTEIN K-RELATED"/>
    <property type="match status" value="1"/>
</dbReference>
<keyword evidence="5 10" id="KW-0997">Cell inner membrane</keyword>
<evidence type="ECO:0000256" key="5">
    <source>
        <dbReference type="ARBA" id="ARBA00022519"/>
    </source>
</evidence>
<dbReference type="OrthoDB" id="9788973at2"/>
<accession>A0A1E7Q1V5</accession>
<evidence type="ECO:0000256" key="6">
    <source>
        <dbReference type="ARBA" id="ARBA00022692"/>
    </source>
</evidence>
<dbReference type="Gene3D" id="1.10.40.60">
    <property type="entry name" value="EpsJ-like"/>
    <property type="match status" value="2"/>
</dbReference>
<evidence type="ECO:0000256" key="7">
    <source>
        <dbReference type="ARBA" id="ARBA00022927"/>
    </source>
</evidence>
<evidence type="ECO:0000256" key="8">
    <source>
        <dbReference type="ARBA" id="ARBA00022989"/>
    </source>
</evidence>
<keyword evidence="8 11" id="KW-1133">Transmembrane helix</keyword>
<organism evidence="14 15">
    <name type="scientific">Rheinheimera salexigens</name>
    <dbReference type="NCBI Taxonomy" id="1628148"/>
    <lineage>
        <taxon>Bacteria</taxon>
        <taxon>Pseudomonadati</taxon>
        <taxon>Pseudomonadota</taxon>
        <taxon>Gammaproteobacteria</taxon>
        <taxon>Chromatiales</taxon>
        <taxon>Chromatiaceae</taxon>
        <taxon>Rheinheimera</taxon>
    </lineage>
</organism>
<keyword evidence="3 10" id="KW-0813">Transport</keyword>
<keyword evidence="7" id="KW-0653">Protein transport</keyword>
<dbReference type="Pfam" id="PF21687">
    <property type="entry name" value="T2SSK_1st"/>
    <property type="match status" value="1"/>
</dbReference>
<dbReference type="AlphaFoldDB" id="A0A1E7Q1V5"/>
<proteinExistence type="inferred from homology"/>
<dbReference type="InterPro" id="IPR049179">
    <property type="entry name" value="T2SSK_SAM-like_2nd"/>
</dbReference>
<dbReference type="PANTHER" id="PTHR38831">
    <property type="entry name" value="TYPE II SECRETION SYSTEM PROTEIN K"/>
    <property type="match status" value="1"/>
</dbReference>
<evidence type="ECO:0000256" key="3">
    <source>
        <dbReference type="ARBA" id="ARBA00022448"/>
    </source>
</evidence>
<evidence type="ECO:0000256" key="11">
    <source>
        <dbReference type="SAM" id="Phobius"/>
    </source>
</evidence>
<evidence type="ECO:0000313" key="14">
    <source>
        <dbReference type="EMBL" id="OEY68194.1"/>
    </source>
</evidence>
<keyword evidence="6 11" id="KW-0812">Transmembrane</keyword>
<evidence type="ECO:0000259" key="12">
    <source>
        <dbReference type="Pfam" id="PF03934"/>
    </source>
</evidence>
<dbReference type="EMBL" id="MKEK01000001">
    <property type="protein sequence ID" value="OEY68194.1"/>
    <property type="molecule type" value="Genomic_DNA"/>
</dbReference>
<evidence type="ECO:0000256" key="10">
    <source>
        <dbReference type="PIRNR" id="PIRNR002786"/>
    </source>
</evidence>
<evidence type="ECO:0000313" key="15">
    <source>
        <dbReference type="Proteomes" id="UP000242258"/>
    </source>
</evidence>
<sequence length="343" mass="37776">MNTQQVQAKQAPLKYSATRQNGVALIAVLMVIAIVVIIAATMTSRLRLQIQRQQNIQQQTQAFWYAMAAEQFSRVLLTRTVVGEETVNLSQQWAMQGATFPVDNGTIAGDITDLRSCFNLNALQNVSRANASAKAEFSVPQQAFQRLLELKLADLTMPPEYLTARIADWLDEDSLLMTSGSAEEDDYASLVYPYYAANTLMASPSELRVILGITPADYQALAPYVCVIPDNRDLLINLNTLTEETAVLLAALIPQLTEEAAIELINSRPESGFTSLEDITSSSQLADIVLTDDVKNMLVFTSKYFKLTATAAYLESGFVLTSVLEKTNTNKIKVLARRFGDQG</sequence>
<keyword evidence="9 10" id="KW-0472">Membrane</keyword>
<comment type="subcellular location">
    <subcellularLocation>
        <location evidence="1 10">Cell inner membrane</location>
    </subcellularLocation>
</comment>
<dbReference type="NCBIfam" id="NF037980">
    <property type="entry name" value="T2SS_GspK"/>
    <property type="match status" value="1"/>
</dbReference>
<evidence type="ECO:0000256" key="1">
    <source>
        <dbReference type="ARBA" id="ARBA00004533"/>
    </source>
</evidence>
<dbReference type="Proteomes" id="UP000242258">
    <property type="component" value="Unassembled WGS sequence"/>
</dbReference>
<dbReference type="InterPro" id="IPR045584">
    <property type="entry name" value="Pilin-like"/>
</dbReference>
<evidence type="ECO:0000256" key="2">
    <source>
        <dbReference type="ARBA" id="ARBA00007246"/>
    </source>
</evidence>
<evidence type="ECO:0000259" key="13">
    <source>
        <dbReference type="Pfam" id="PF21687"/>
    </source>
</evidence>
<dbReference type="RefSeq" id="WP_070047761.1">
    <property type="nucleotide sequence ID" value="NZ_CBCSDO010000011.1"/>
</dbReference>
<dbReference type="InterPro" id="IPR049031">
    <property type="entry name" value="T2SSK_SAM-like_1st"/>
</dbReference>
<dbReference type="GO" id="GO:0005886">
    <property type="term" value="C:plasma membrane"/>
    <property type="evidence" value="ECO:0007669"/>
    <property type="project" value="UniProtKB-SubCell"/>
</dbReference>
<dbReference type="InterPro" id="IPR038072">
    <property type="entry name" value="GspK_central_sf"/>
</dbReference>
<dbReference type="STRING" id="1628148.BI198_00395"/>
<feature type="domain" description="T2SS protein K second SAM-like" evidence="12">
    <location>
        <begin position="236"/>
        <end position="299"/>
    </location>
</feature>
<comment type="caution">
    <text evidence="14">The sequence shown here is derived from an EMBL/GenBank/DDBJ whole genome shotgun (WGS) entry which is preliminary data.</text>
</comment>
<dbReference type="SUPFAM" id="SSF158544">
    <property type="entry name" value="GspK insert domain-like"/>
    <property type="match status" value="2"/>
</dbReference>
<dbReference type="GO" id="GO:0009306">
    <property type="term" value="P:protein secretion"/>
    <property type="evidence" value="ECO:0007669"/>
    <property type="project" value="InterPro"/>
</dbReference>
<protein>
    <recommendedName>
        <fullName evidence="10">Type II secretion system protein K</fullName>
    </recommendedName>
</protein>
<dbReference type="InterPro" id="IPR005628">
    <property type="entry name" value="GspK"/>
</dbReference>